<gene>
    <name evidence="2" type="ORF">SPHA_11358</name>
</gene>
<dbReference type="Proteomes" id="UP000597762">
    <property type="component" value="Unassembled WGS sequence"/>
</dbReference>
<dbReference type="AlphaFoldDB" id="A0A812B204"/>
<feature type="transmembrane region" description="Helical" evidence="1">
    <location>
        <begin position="20"/>
        <end position="42"/>
    </location>
</feature>
<evidence type="ECO:0000256" key="1">
    <source>
        <dbReference type="SAM" id="Phobius"/>
    </source>
</evidence>
<comment type="caution">
    <text evidence="2">The sequence shown here is derived from an EMBL/GenBank/DDBJ whole genome shotgun (WGS) entry which is preliminary data.</text>
</comment>
<keyword evidence="3" id="KW-1185">Reference proteome</keyword>
<keyword evidence="1" id="KW-1133">Transmembrane helix</keyword>
<proteinExistence type="predicted"/>
<feature type="transmembrane region" description="Helical" evidence="1">
    <location>
        <begin position="117"/>
        <end position="137"/>
    </location>
</feature>
<protein>
    <submittedName>
        <fullName evidence="2">Uncharacterized protein</fullName>
    </submittedName>
</protein>
<organism evidence="2 3">
    <name type="scientific">Acanthosepion pharaonis</name>
    <name type="common">Pharaoh cuttlefish</name>
    <name type="synonym">Sepia pharaonis</name>
    <dbReference type="NCBI Taxonomy" id="158019"/>
    <lineage>
        <taxon>Eukaryota</taxon>
        <taxon>Metazoa</taxon>
        <taxon>Spiralia</taxon>
        <taxon>Lophotrochozoa</taxon>
        <taxon>Mollusca</taxon>
        <taxon>Cephalopoda</taxon>
        <taxon>Coleoidea</taxon>
        <taxon>Decapodiformes</taxon>
        <taxon>Sepiida</taxon>
        <taxon>Sepiina</taxon>
        <taxon>Sepiidae</taxon>
        <taxon>Acanthosepion</taxon>
    </lineage>
</organism>
<sequence>MSSTIESVSGSRHDKTRPPAIACSIFLFSFFFLSFFLSFFLFSFLLSFFSLSCFLSFFFLSCFLSFFFPVFFLSFFFPAFFLFSFLFSFFLFSFLLSFFICFSFLPSFFFSFFLEHLYTEIETSSVTILSVFSAAFLMSMDPPFSSLASPMFSLIECSLVDADVTFCVTYTVPFLSYFCFIGCILC</sequence>
<feature type="transmembrane region" description="Helical" evidence="1">
    <location>
        <begin position="80"/>
        <end position="105"/>
    </location>
</feature>
<evidence type="ECO:0000313" key="2">
    <source>
        <dbReference type="EMBL" id="CAE1171026.1"/>
    </source>
</evidence>
<reference evidence="2" key="1">
    <citation type="submission" date="2021-01" db="EMBL/GenBank/DDBJ databases">
        <authorList>
            <person name="Li R."/>
            <person name="Bekaert M."/>
        </authorList>
    </citation>
    <scope>NUCLEOTIDE SEQUENCE</scope>
    <source>
        <strain evidence="2">Farmed</strain>
    </source>
</reference>
<name>A0A812B204_ACAPH</name>
<keyword evidence="1" id="KW-0472">Membrane</keyword>
<evidence type="ECO:0000313" key="3">
    <source>
        <dbReference type="Proteomes" id="UP000597762"/>
    </source>
</evidence>
<dbReference type="EMBL" id="CAHIKZ030000375">
    <property type="protein sequence ID" value="CAE1171026.1"/>
    <property type="molecule type" value="Genomic_DNA"/>
</dbReference>
<accession>A0A812B204</accession>
<feature type="transmembrane region" description="Helical" evidence="1">
    <location>
        <begin position="48"/>
        <end position="73"/>
    </location>
</feature>
<keyword evidence="1" id="KW-0812">Transmembrane</keyword>